<evidence type="ECO:0000256" key="4">
    <source>
        <dbReference type="ARBA" id="ARBA00022833"/>
    </source>
</evidence>
<keyword evidence="3" id="KW-0378">Hydrolase</keyword>
<dbReference type="Pfam" id="PF14864">
    <property type="entry name" value="Alkyl_sulf_C"/>
    <property type="match status" value="1"/>
</dbReference>
<dbReference type="InterPro" id="IPR052195">
    <property type="entry name" value="Bact_Alkyl/Aryl-Sulfatase"/>
</dbReference>
<feature type="region of interest" description="Disordered" evidence="6">
    <location>
        <begin position="1"/>
        <end position="32"/>
    </location>
</feature>
<dbReference type="GO" id="GO:0018741">
    <property type="term" value="F:linear primary-alkylsulfatase activity"/>
    <property type="evidence" value="ECO:0007669"/>
    <property type="project" value="InterPro"/>
</dbReference>
<reference evidence="8" key="1">
    <citation type="submission" date="2020-05" db="EMBL/GenBank/DDBJ databases">
        <authorList>
            <person name="Chiriac C."/>
            <person name="Salcher M."/>
            <person name="Ghai R."/>
            <person name="Kavagutti S V."/>
        </authorList>
    </citation>
    <scope>NUCLEOTIDE SEQUENCE</scope>
</reference>
<evidence type="ECO:0000313" key="8">
    <source>
        <dbReference type="EMBL" id="CAB4549563.1"/>
    </source>
</evidence>
<evidence type="ECO:0000259" key="7">
    <source>
        <dbReference type="SMART" id="SM00849"/>
    </source>
</evidence>
<evidence type="ECO:0000256" key="1">
    <source>
        <dbReference type="ARBA" id="ARBA00001947"/>
    </source>
</evidence>
<comment type="cofactor">
    <cofactor evidence="1">
        <name>Zn(2+)</name>
        <dbReference type="ChEBI" id="CHEBI:29105"/>
    </cofactor>
</comment>
<dbReference type="SUPFAM" id="SSF56281">
    <property type="entry name" value="Metallo-hydrolase/oxidoreductase"/>
    <property type="match status" value="1"/>
</dbReference>
<dbReference type="InterPro" id="IPR038536">
    <property type="entry name" value="Alkyl/aryl-sulf_dimr_sf"/>
</dbReference>
<dbReference type="Gene3D" id="3.30.1050.10">
    <property type="entry name" value="SCP2 sterol-binding domain"/>
    <property type="match status" value="1"/>
</dbReference>
<dbReference type="AlphaFoldDB" id="A0A6J6CHB7"/>
<dbReference type="PANTHER" id="PTHR43223">
    <property type="entry name" value="ALKYL/ARYL-SULFATASE"/>
    <property type="match status" value="1"/>
</dbReference>
<keyword evidence="2" id="KW-0479">Metal-binding</keyword>
<gene>
    <name evidence="8" type="ORF">UFOPK1358_01532</name>
</gene>
<evidence type="ECO:0000256" key="5">
    <source>
        <dbReference type="ARBA" id="ARBA00033751"/>
    </source>
</evidence>
<evidence type="ECO:0000256" key="6">
    <source>
        <dbReference type="SAM" id="MobiDB-lite"/>
    </source>
</evidence>
<dbReference type="InterPro" id="IPR044097">
    <property type="entry name" value="Bds1/SdsA1_MBL-fold"/>
</dbReference>
<dbReference type="GO" id="GO:0046872">
    <property type="term" value="F:metal ion binding"/>
    <property type="evidence" value="ECO:0007669"/>
    <property type="project" value="UniProtKB-KW"/>
</dbReference>
<comment type="similarity">
    <text evidence="5">Belongs to the metallo-beta-lactamase superfamily. Type III sulfatase family.</text>
</comment>
<proteinExistence type="inferred from homology"/>
<accession>A0A6J6CHB7</accession>
<dbReference type="GO" id="GO:0046983">
    <property type="term" value="F:protein dimerization activity"/>
    <property type="evidence" value="ECO:0007669"/>
    <property type="project" value="InterPro"/>
</dbReference>
<feature type="domain" description="Metallo-beta-lactamase" evidence="7">
    <location>
        <begin position="118"/>
        <end position="341"/>
    </location>
</feature>
<organism evidence="8">
    <name type="scientific">freshwater metagenome</name>
    <dbReference type="NCBI Taxonomy" id="449393"/>
    <lineage>
        <taxon>unclassified sequences</taxon>
        <taxon>metagenomes</taxon>
        <taxon>ecological metagenomes</taxon>
    </lineage>
</organism>
<dbReference type="FunFam" id="1.25.40.880:FF:000001">
    <property type="entry name" value="SDS hydrolase SdsA1"/>
    <property type="match status" value="1"/>
</dbReference>
<dbReference type="GO" id="GO:0018909">
    <property type="term" value="P:dodecyl sulfate metabolic process"/>
    <property type="evidence" value="ECO:0007669"/>
    <property type="project" value="InterPro"/>
</dbReference>
<dbReference type="FunFam" id="3.60.15.30:FF:000001">
    <property type="entry name" value="Alkyl/aryl-sulfatase BDS1"/>
    <property type="match status" value="1"/>
</dbReference>
<dbReference type="InterPro" id="IPR029229">
    <property type="entry name" value="Alkyl_sulf_C"/>
</dbReference>
<dbReference type="Gene3D" id="1.25.40.880">
    <property type="entry name" value="Alkyl sulfatase, dimerisation domain"/>
    <property type="match status" value="1"/>
</dbReference>
<dbReference type="EMBL" id="CAEZSF010000176">
    <property type="protein sequence ID" value="CAB4549563.1"/>
    <property type="molecule type" value="Genomic_DNA"/>
</dbReference>
<dbReference type="InterPro" id="IPR001279">
    <property type="entry name" value="Metallo-B-lactamas"/>
</dbReference>
<dbReference type="SMART" id="SM00849">
    <property type="entry name" value="Lactamase_B"/>
    <property type="match status" value="1"/>
</dbReference>
<dbReference type="InterPro" id="IPR036527">
    <property type="entry name" value="SCP2_sterol-bd_dom_sf"/>
</dbReference>
<dbReference type="SUPFAM" id="SSF55718">
    <property type="entry name" value="SCP-like"/>
    <property type="match status" value="1"/>
</dbReference>
<name>A0A6J6CHB7_9ZZZZ</name>
<dbReference type="CDD" id="cd07710">
    <property type="entry name" value="arylsulfatase_Sdsa1-like_MBL-fold"/>
    <property type="match status" value="1"/>
</dbReference>
<evidence type="ECO:0000256" key="2">
    <source>
        <dbReference type="ARBA" id="ARBA00022723"/>
    </source>
</evidence>
<dbReference type="InterPro" id="IPR029228">
    <property type="entry name" value="Alkyl_sulf_dimr"/>
</dbReference>
<protein>
    <submittedName>
        <fullName evidence="8">Unannotated protein</fullName>
    </submittedName>
</protein>
<keyword evidence="4" id="KW-0862">Zinc</keyword>
<dbReference type="PANTHER" id="PTHR43223:SF1">
    <property type="entry name" value="ALKYL_ARYL-SULFATASE BDS1"/>
    <property type="match status" value="1"/>
</dbReference>
<feature type="compositionally biased region" description="Polar residues" evidence="6">
    <location>
        <begin position="15"/>
        <end position="32"/>
    </location>
</feature>
<dbReference type="Pfam" id="PF14863">
    <property type="entry name" value="Alkyl_sulf_dimr"/>
    <property type="match status" value="1"/>
</dbReference>
<dbReference type="Gene3D" id="3.60.15.30">
    <property type="entry name" value="Metallo-beta-lactamase domain"/>
    <property type="match status" value="1"/>
</dbReference>
<evidence type="ECO:0000256" key="3">
    <source>
        <dbReference type="ARBA" id="ARBA00022801"/>
    </source>
</evidence>
<sequence length="651" mass="71470">MAEGTPSTYGDRVNTDSNQPKPASESTLQANGAAQSRFNFEDTADFDRARRGLLAQIDSGVINSELGVPVWNPSQYEFVTGESPDSVNPSLWRQAALNNIHGLFEVVPGIYQVRGYDISNISFIRSDTGWIVIDPLTVAETAAAARQLLDSHFGPLPIVAVIYTHSHADHYGGIRGIVTDEEVESGQIRIIAPEGFLEAAVSENVTAGPAMTRRAMYMYGVLLPVGPLGHVDAGLGKTIPILGSRGLIAPTQSITQSGEVLEIDGVPIEFQLTPGTEAPAEMNFYFPSYRAVCMAENCAATLHNVYTPRGAEIRDSLGWSKYIDDAIDLFLDRSDVAFASHHWPRWGQADMLAFLSGQRDIYRYLHDQTMRLANHGHTASEIAEMLTLPDAIADEWFNRDYYGTVSHNVKAVYQRYLGWFDANPAHLHELPPVAAAKKFVEYMGGAESVLQRAREDFNQGEYRWVAQVVNHVVFADPTDQAARQLQADALEQLGYQSESGPWRSFYLTGASELRNGTPSLPGVRGAVSLDVMAAMTPEMVLDNCAVKLNGPSASQQHVEFTIVFTDRDESFRVFIGSGTLRHRRLNTISGGDVSTTIRTTVQAFISLTSELSTVDEAVELGTLQLEGPVEPFATFVSLLDQFDVFFPIIEP</sequence>
<dbReference type="Pfam" id="PF00753">
    <property type="entry name" value="Lactamase_B"/>
    <property type="match status" value="1"/>
</dbReference>
<dbReference type="InterPro" id="IPR036866">
    <property type="entry name" value="RibonucZ/Hydroxyglut_hydro"/>
</dbReference>